<gene>
    <name evidence="1" type="ORF">EYF80_064619</name>
</gene>
<organism evidence="1 2">
    <name type="scientific">Liparis tanakae</name>
    <name type="common">Tanaka's snailfish</name>
    <dbReference type="NCBI Taxonomy" id="230148"/>
    <lineage>
        <taxon>Eukaryota</taxon>
        <taxon>Metazoa</taxon>
        <taxon>Chordata</taxon>
        <taxon>Craniata</taxon>
        <taxon>Vertebrata</taxon>
        <taxon>Euteleostomi</taxon>
        <taxon>Actinopterygii</taxon>
        <taxon>Neopterygii</taxon>
        <taxon>Teleostei</taxon>
        <taxon>Neoteleostei</taxon>
        <taxon>Acanthomorphata</taxon>
        <taxon>Eupercaria</taxon>
        <taxon>Perciformes</taxon>
        <taxon>Cottioidei</taxon>
        <taxon>Cottales</taxon>
        <taxon>Liparidae</taxon>
        <taxon>Liparis</taxon>
    </lineage>
</organism>
<evidence type="ECO:0000313" key="1">
    <source>
        <dbReference type="EMBL" id="TNN25253.1"/>
    </source>
</evidence>
<protein>
    <submittedName>
        <fullName evidence="1">Uncharacterized protein</fullName>
    </submittedName>
</protein>
<accession>A0A4Z2E984</accession>
<dbReference type="Proteomes" id="UP000314294">
    <property type="component" value="Unassembled WGS sequence"/>
</dbReference>
<keyword evidence="2" id="KW-1185">Reference proteome</keyword>
<name>A0A4Z2E984_9TELE</name>
<evidence type="ECO:0000313" key="2">
    <source>
        <dbReference type="Proteomes" id="UP000314294"/>
    </source>
</evidence>
<dbReference type="EMBL" id="SRLO01013059">
    <property type="protein sequence ID" value="TNN25253.1"/>
    <property type="molecule type" value="Genomic_DNA"/>
</dbReference>
<reference evidence="1 2" key="1">
    <citation type="submission" date="2019-03" db="EMBL/GenBank/DDBJ databases">
        <title>First draft genome of Liparis tanakae, snailfish: a comprehensive survey of snailfish specific genes.</title>
        <authorList>
            <person name="Kim W."/>
            <person name="Song I."/>
            <person name="Jeong J.-H."/>
            <person name="Kim D."/>
            <person name="Kim S."/>
            <person name="Ryu S."/>
            <person name="Song J.Y."/>
            <person name="Lee S.K."/>
        </authorList>
    </citation>
    <scope>NUCLEOTIDE SEQUENCE [LARGE SCALE GENOMIC DNA]</scope>
    <source>
        <tissue evidence="1">Muscle</tissue>
    </source>
</reference>
<comment type="caution">
    <text evidence="1">The sequence shown here is derived from an EMBL/GenBank/DDBJ whole genome shotgun (WGS) entry which is preliminary data.</text>
</comment>
<proteinExistence type="predicted"/>
<dbReference type="AlphaFoldDB" id="A0A4Z2E984"/>
<sequence>MRSTTRWQTTSPNSLNLVQNFGGCLCVQWTDRGTNNRLVVDENIGATTSI</sequence>